<protein>
    <submittedName>
        <fullName evidence="3">Phosphopantetheine attachment site</fullName>
    </submittedName>
</protein>
<evidence type="ECO:0000259" key="2">
    <source>
        <dbReference type="PROSITE" id="PS50075"/>
    </source>
</evidence>
<keyword evidence="4" id="KW-1185">Reference proteome</keyword>
<name>A0A517ZJ33_9PLAN</name>
<dbReference type="PROSITE" id="PS50075">
    <property type="entry name" value="CARRIER"/>
    <property type="match status" value="1"/>
</dbReference>
<dbReference type="Proteomes" id="UP000319383">
    <property type="component" value="Chromosome"/>
</dbReference>
<gene>
    <name evidence="3" type="ORF">Mal52_09370</name>
</gene>
<dbReference type="InterPro" id="IPR009081">
    <property type="entry name" value="PP-bd_ACP"/>
</dbReference>
<feature type="compositionally biased region" description="Low complexity" evidence="1">
    <location>
        <begin position="19"/>
        <end position="33"/>
    </location>
</feature>
<feature type="compositionally biased region" description="Polar residues" evidence="1">
    <location>
        <begin position="7"/>
        <end position="18"/>
    </location>
</feature>
<evidence type="ECO:0000313" key="3">
    <source>
        <dbReference type="EMBL" id="QDU42476.1"/>
    </source>
</evidence>
<feature type="domain" description="Carrier" evidence="2">
    <location>
        <begin position="31"/>
        <end position="108"/>
    </location>
</feature>
<dbReference type="KEGG" id="sdyn:Mal52_09370"/>
<dbReference type="AlphaFoldDB" id="A0A517ZJ33"/>
<dbReference type="SUPFAM" id="SSF47336">
    <property type="entry name" value="ACP-like"/>
    <property type="match status" value="1"/>
</dbReference>
<accession>A0A517ZJ33</accession>
<proteinExistence type="predicted"/>
<evidence type="ECO:0000256" key="1">
    <source>
        <dbReference type="SAM" id="MobiDB-lite"/>
    </source>
</evidence>
<feature type="region of interest" description="Disordered" evidence="1">
    <location>
        <begin position="1"/>
        <end position="33"/>
    </location>
</feature>
<dbReference type="InterPro" id="IPR036736">
    <property type="entry name" value="ACP-like_sf"/>
</dbReference>
<dbReference type="RefSeq" id="WP_145374522.1">
    <property type="nucleotide sequence ID" value="NZ_CP036276.1"/>
</dbReference>
<dbReference type="Gene3D" id="1.10.1200.10">
    <property type="entry name" value="ACP-like"/>
    <property type="match status" value="1"/>
</dbReference>
<dbReference type="Pfam" id="PF00550">
    <property type="entry name" value="PP-binding"/>
    <property type="match status" value="1"/>
</dbReference>
<organism evidence="3 4">
    <name type="scientific">Symmachiella dynata</name>
    <dbReference type="NCBI Taxonomy" id="2527995"/>
    <lineage>
        <taxon>Bacteria</taxon>
        <taxon>Pseudomonadati</taxon>
        <taxon>Planctomycetota</taxon>
        <taxon>Planctomycetia</taxon>
        <taxon>Planctomycetales</taxon>
        <taxon>Planctomycetaceae</taxon>
        <taxon>Symmachiella</taxon>
    </lineage>
</organism>
<evidence type="ECO:0000313" key="4">
    <source>
        <dbReference type="Proteomes" id="UP000319383"/>
    </source>
</evidence>
<sequence>MVDGTFVSESTVNAMNDETTSSPDTSQPPTRSSAEIQNWLLDKLAEELEIDRSQIQVNEPILAQGIDSMHVVAIVAQLEDWLGIRFSSNPLEDYPSIEALSQSLGANDEPG</sequence>
<reference evidence="3 4" key="1">
    <citation type="submission" date="2019-02" db="EMBL/GenBank/DDBJ databases">
        <title>Deep-cultivation of Planctomycetes and their phenomic and genomic characterization uncovers novel biology.</title>
        <authorList>
            <person name="Wiegand S."/>
            <person name="Jogler M."/>
            <person name="Boedeker C."/>
            <person name="Pinto D."/>
            <person name="Vollmers J."/>
            <person name="Rivas-Marin E."/>
            <person name="Kohn T."/>
            <person name="Peeters S.H."/>
            <person name="Heuer A."/>
            <person name="Rast P."/>
            <person name="Oberbeckmann S."/>
            <person name="Bunk B."/>
            <person name="Jeske O."/>
            <person name="Meyerdierks A."/>
            <person name="Storesund J.E."/>
            <person name="Kallscheuer N."/>
            <person name="Luecker S."/>
            <person name="Lage O.M."/>
            <person name="Pohl T."/>
            <person name="Merkel B.J."/>
            <person name="Hornburger P."/>
            <person name="Mueller R.-W."/>
            <person name="Bruemmer F."/>
            <person name="Labrenz M."/>
            <person name="Spormann A.M."/>
            <person name="Op den Camp H."/>
            <person name="Overmann J."/>
            <person name="Amann R."/>
            <person name="Jetten M.S.M."/>
            <person name="Mascher T."/>
            <person name="Medema M.H."/>
            <person name="Devos D.P."/>
            <person name="Kaster A.-K."/>
            <person name="Ovreas L."/>
            <person name="Rohde M."/>
            <person name="Galperin M.Y."/>
            <person name="Jogler C."/>
        </authorList>
    </citation>
    <scope>NUCLEOTIDE SEQUENCE [LARGE SCALE GENOMIC DNA]</scope>
    <source>
        <strain evidence="3 4">Mal52</strain>
    </source>
</reference>
<dbReference type="EMBL" id="CP036276">
    <property type="protein sequence ID" value="QDU42476.1"/>
    <property type="molecule type" value="Genomic_DNA"/>
</dbReference>